<gene>
    <name evidence="12" type="ORF">J2792_004301</name>
</gene>
<dbReference type="InterPro" id="IPR039430">
    <property type="entry name" value="Thymidylate_kin-like_dom"/>
</dbReference>
<feature type="domain" description="Thymidylate kinase-like" evidence="11">
    <location>
        <begin position="4"/>
        <end position="135"/>
    </location>
</feature>
<dbReference type="Gene3D" id="3.40.50.300">
    <property type="entry name" value="P-loop containing nucleotide triphosphate hydrolases"/>
    <property type="match status" value="1"/>
</dbReference>
<comment type="similarity">
    <text evidence="1">Belongs to the thymidylate kinase family.</text>
</comment>
<comment type="caution">
    <text evidence="12">The sequence shown here is derived from an EMBL/GenBank/DDBJ whole genome shotgun (WGS) entry which is preliminary data.</text>
</comment>
<dbReference type="InterPro" id="IPR018094">
    <property type="entry name" value="Thymidylate_kinase"/>
</dbReference>
<evidence type="ECO:0000313" key="12">
    <source>
        <dbReference type="EMBL" id="MDR6513407.1"/>
    </source>
</evidence>
<keyword evidence="4" id="KW-0808">Transferase</keyword>
<dbReference type="CDD" id="cd01672">
    <property type="entry name" value="TMPK"/>
    <property type="match status" value="1"/>
</dbReference>
<dbReference type="SUPFAM" id="SSF52540">
    <property type="entry name" value="P-loop containing nucleoside triphosphate hydrolases"/>
    <property type="match status" value="1"/>
</dbReference>
<dbReference type="EC" id="2.7.4.9" evidence="2"/>
<evidence type="ECO:0000256" key="2">
    <source>
        <dbReference type="ARBA" id="ARBA00012980"/>
    </source>
</evidence>
<sequence length="143" mass="15988">MEQLLLVSAARYDHVRTVIAPALARGEWVVSDRFRDSTYAFQVAISDVDLEPLFAEVNEVVIGSSMPDLTIILDLQVEAASARRTLRGPESDDPSEAIRDFQSIRAGLLKLAAREPERCRIVDGDRRPDQVEEAIWREVVGLV</sequence>
<name>A0ABU1MTQ3_9SPHN</name>
<dbReference type="GO" id="GO:0016301">
    <property type="term" value="F:kinase activity"/>
    <property type="evidence" value="ECO:0007669"/>
    <property type="project" value="UniProtKB-KW"/>
</dbReference>
<evidence type="ECO:0000256" key="4">
    <source>
        <dbReference type="ARBA" id="ARBA00022679"/>
    </source>
</evidence>
<keyword evidence="6" id="KW-0547">Nucleotide-binding</keyword>
<evidence type="ECO:0000313" key="13">
    <source>
        <dbReference type="Proteomes" id="UP001184150"/>
    </source>
</evidence>
<reference evidence="12 13" key="1">
    <citation type="submission" date="2023-07" db="EMBL/GenBank/DDBJ databases">
        <title>Sorghum-associated microbial communities from plants grown in Nebraska, USA.</title>
        <authorList>
            <person name="Schachtman D."/>
        </authorList>
    </citation>
    <scope>NUCLEOTIDE SEQUENCE [LARGE SCALE GENOMIC DNA]</scope>
    <source>
        <strain evidence="12 13">DS1027</strain>
    </source>
</reference>
<accession>A0ABU1MTQ3</accession>
<evidence type="ECO:0000256" key="8">
    <source>
        <dbReference type="ARBA" id="ARBA00022840"/>
    </source>
</evidence>
<evidence type="ECO:0000256" key="1">
    <source>
        <dbReference type="ARBA" id="ARBA00009776"/>
    </source>
</evidence>
<evidence type="ECO:0000256" key="10">
    <source>
        <dbReference type="ARBA" id="ARBA00048743"/>
    </source>
</evidence>
<evidence type="ECO:0000256" key="6">
    <source>
        <dbReference type="ARBA" id="ARBA00022741"/>
    </source>
</evidence>
<keyword evidence="7 12" id="KW-0418">Kinase</keyword>
<evidence type="ECO:0000259" key="11">
    <source>
        <dbReference type="Pfam" id="PF02223"/>
    </source>
</evidence>
<evidence type="ECO:0000256" key="3">
    <source>
        <dbReference type="ARBA" id="ARBA00017144"/>
    </source>
</evidence>
<dbReference type="PANTHER" id="PTHR10344:SF4">
    <property type="entry name" value="UMP-CMP KINASE 2, MITOCHONDRIAL"/>
    <property type="match status" value="1"/>
</dbReference>
<evidence type="ECO:0000256" key="5">
    <source>
        <dbReference type="ARBA" id="ARBA00022727"/>
    </source>
</evidence>
<keyword evidence="5" id="KW-0545">Nucleotide biosynthesis</keyword>
<comment type="catalytic activity">
    <reaction evidence="10">
        <text>dTMP + ATP = dTDP + ADP</text>
        <dbReference type="Rhea" id="RHEA:13517"/>
        <dbReference type="ChEBI" id="CHEBI:30616"/>
        <dbReference type="ChEBI" id="CHEBI:58369"/>
        <dbReference type="ChEBI" id="CHEBI:63528"/>
        <dbReference type="ChEBI" id="CHEBI:456216"/>
        <dbReference type="EC" id="2.7.4.9"/>
    </reaction>
</comment>
<keyword evidence="13" id="KW-1185">Reference proteome</keyword>
<proteinExistence type="inferred from homology"/>
<dbReference type="Proteomes" id="UP001184150">
    <property type="component" value="Unassembled WGS sequence"/>
</dbReference>
<dbReference type="InterPro" id="IPR027417">
    <property type="entry name" value="P-loop_NTPase"/>
</dbReference>
<organism evidence="12 13">
    <name type="scientific">Novosphingobium capsulatum</name>
    <dbReference type="NCBI Taxonomy" id="13688"/>
    <lineage>
        <taxon>Bacteria</taxon>
        <taxon>Pseudomonadati</taxon>
        <taxon>Pseudomonadota</taxon>
        <taxon>Alphaproteobacteria</taxon>
        <taxon>Sphingomonadales</taxon>
        <taxon>Sphingomonadaceae</taxon>
        <taxon>Novosphingobium</taxon>
    </lineage>
</organism>
<dbReference type="Pfam" id="PF02223">
    <property type="entry name" value="Thymidylate_kin"/>
    <property type="match status" value="1"/>
</dbReference>
<dbReference type="PANTHER" id="PTHR10344">
    <property type="entry name" value="THYMIDYLATE KINASE"/>
    <property type="match status" value="1"/>
</dbReference>
<dbReference type="InterPro" id="IPR018095">
    <property type="entry name" value="Thymidylate_kin_CS"/>
</dbReference>
<dbReference type="NCBIfam" id="TIGR00041">
    <property type="entry name" value="DTMP_kinase"/>
    <property type="match status" value="1"/>
</dbReference>
<dbReference type="EMBL" id="JAVDRD010000027">
    <property type="protein sequence ID" value="MDR6513407.1"/>
    <property type="molecule type" value="Genomic_DNA"/>
</dbReference>
<evidence type="ECO:0000256" key="9">
    <source>
        <dbReference type="ARBA" id="ARBA00029962"/>
    </source>
</evidence>
<protein>
    <recommendedName>
        <fullName evidence="3">Thymidylate kinase</fullName>
        <ecNumber evidence="2">2.7.4.9</ecNumber>
    </recommendedName>
    <alternativeName>
        <fullName evidence="9">dTMP kinase</fullName>
    </alternativeName>
</protein>
<evidence type="ECO:0000256" key="7">
    <source>
        <dbReference type="ARBA" id="ARBA00022777"/>
    </source>
</evidence>
<keyword evidence="8" id="KW-0067">ATP-binding</keyword>
<dbReference type="PROSITE" id="PS01331">
    <property type="entry name" value="THYMIDYLATE_KINASE"/>
    <property type="match status" value="1"/>
</dbReference>